<keyword evidence="1 2" id="KW-0694">RNA-binding</keyword>
<dbReference type="RefSeq" id="WP_274925651.1">
    <property type="nucleotide sequence ID" value="NZ_JAKELO010000002.1"/>
</dbReference>
<dbReference type="Pfam" id="PF01985">
    <property type="entry name" value="CRS1_YhbY"/>
    <property type="match status" value="1"/>
</dbReference>
<dbReference type="EMBL" id="JAKELO010000002">
    <property type="protein sequence ID" value="MDE4909045.1"/>
    <property type="molecule type" value="Genomic_DNA"/>
</dbReference>
<organism evidence="4 5">
    <name type="scientific">Methanogenium marinum</name>
    <dbReference type="NCBI Taxonomy" id="348610"/>
    <lineage>
        <taxon>Archaea</taxon>
        <taxon>Methanobacteriati</taxon>
        <taxon>Methanobacteriota</taxon>
        <taxon>Stenosarchaea group</taxon>
        <taxon>Methanomicrobia</taxon>
        <taxon>Methanomicrobiales</taxon>
        <taxon>Methanomicrobiaceae</taxon>
        <taxon>Methanogenium</taxon>
    </lineage>
</organism>
<evidence type="ECO:0000259" key="3">
    <source>
        <dbReference type="PROSITE" id="PS51295"/>
    </source>
</evidence>
<name>A0A9Q4KW82_9EURY</name>
<dbReference type="AlphaFoldDB" id="A0A9Q4KW82"/>
<dbReference type="PANTHER" id="PTHR40065">
    <property type="entry name" value="RNA-BINDING PROTEIN YHBY"/>
    <property type="match status" value="1"/>
</dbReference>
<sequence length="81" mass="9117">MGGDIIDKKEASQLKATIWIGKSGVTEQTYVEIKRQIKDRGMVKVKWLRSTEVDPEGIAVACKAKLVQTRGRTMVLTRKNK</sequence>
<dbReference type="InterPro" id="IPR051925">
    <property type="entry name" value="RNA-binding_domain"/>
</dbReference>
<dbReference type="Gene3D" id="3.30.110.60">
    <property type="entry name" value="YhbY-like"/>
    <property type="match status" value="1"/>
</dbReference>
<comment type="caution">
    <text evidence="4">The sequence shown here is derived from an EMBL/GenBank/DDBJ whole genome shotgun (WGS) entry which is preliminary data.</text>
</comment>
<feature type="domain" description="CRM" evidence="3">
    <location>
        <begin position="1"/>
        <end position="81"/>
    </location>
</feature>
<keyword evidence="5" id="KW-1185">Reference proteome</keyword>
<dbReference type="PROSITE" id="PS51295">
    <property type="entry name" value="CRM"/>
    <property type="match status" value="1"/>
</dbReference>
<dbReference type="InterPro" id="IPR001890">
    <property type="entry name" value="RNA-binding_CRM"/>
</dbReference>
<dbReference type="SMART" id="SM01103">
    <property type="entry name" value="CRS1_YhbY"/>
    <property type="match status" value="1"/>
</dbReference>
<dbReference type="PANTHER" id="PTHR40065:SF3">
    <property type="entry name" value="RNA-BINDING PROTEIN YHBY"/>
    <property type="match status" value="1"/>
</dbReference>
<protein>
    <submittedName>
        <fullName evidence="4">YhbY family RNA-binding protein</fullName>
    </submittedName>
</protein>
<dbReference type="Proteomes" id="UP001143747">
    <property type="component" value="Unassembled WGS sequence"/>
</dbReference>
<evidence type="ECO:0000313" key="5">
    <source>
        <dbReference type="Proteomes" id="UP001143747"/>
    </source>
</evidence>
<evidence type="ECO:0000256" key="2">
    <source>
        <dbReference type="PROSITE-ProRule" id="PRU00626"/>
    </source>
</evidence>
<dbReference type="SUPFAM" id="SSF75471">
    <property type="entry name" value="YhbY-like"/>
    <property type="match status" value="1"/>
</dbReference>
<evidence type="ECO:0000256" key="1">
    <source>
        <dbReference type="ARBA" id="ARBA00022884"/>
    </source>
</evidence>
<gene>
    <name evidence="4" type="ORF">L0665_10535</name>
</gene>
<proteinExistence type="predicted"/>
<dbReference type="GO" id="GO:0003723">
    <property type="term" value="F:RNA binding"/>
    <property type="evidence" value="ECO:0007669"/>
    <property type="project" value="UniProtKB-UniRule"/>
</dbReference>
<dbReference type="InterPro" id="IPR035920">
    <property type="entry name" value="YhbY-like_sf"/>
</dbReference>
<evidence type="ECO:0000313" key="4">
    <source>
        <dbReference type="EMBL" id="MDE4909045.1"/>
    </source>
</evidence>
<accession>A0A9Q4KW82</accession>
<reference evidence="4" key="1">
    <citation type="submission" date="2022-01" db="EMBL/GenBank/DDBJ databases">
        <title>Draft genome of Methanogenium marinum DSM 15558.</title>
        <authorList>
            <person name="Chen S.-C."/>
            <person name="You Y.-T."/>
        </authorList>
    </citation>
    <scope>NUCLEOTIDE SEQUENCE</scope>
    <source>
        <strain evidence="4">DSM 15558</strain>
    </source>
</reference>